<dbReference type="InterPro" id="IPR038096">
    <property type="entry name" value="TEA/ATTS_sf"/>
</dbReference>
<dbReference type="Gene3D" id="6.10.20.40">
    <property type="entry name" value="TEA/ATTS domain"/>
    <property type="match status" value="1"/>
</dbReference>
<dbReference type="InterPro" id="IPR000818">
    <property type="entry name" value="TEA/ATTS_dom"/>
</dbReference>
<dbReference type="GO" id="GO:0003700">
    <property type="term" value="F:DNA-binding transcription factor activity"/>
    <property type="evidence" value="ECO:0007669"/>
    <property type="project" value="InterPro"/>
</dbReference>
<comment type="caution">
    <text evidence="5">The sequence shown here is derived from an EMBL/GenBank/DDBJ whole genome shotgun (WGS) entry which is preliminary data.</text>
</comment>
<dbReference type="Proteomes" id="UP001218218">
    <property type="component" value="Unassembled WGS sequence"/>
</dbReference>
<feature type="domain" description="TEA" evidence="4">
    <location>
        <begin position="27"/>
        <end position="102"/>
    </location>
</feature>
<dbReference type="EMBL" id="JARIHO010000109">
    <property type="protein sequence ID" value="KAJ7302994.1"/>
    <property type="molecule type" value="Genomic_DNA"/>
</dbReference>
<evidence type="ECO:0000256" key="3">
    <source>
        <dbReference type="SAM" id="MobiDB-lite"/>
    </source>
</evidence>
<sequence length="479" mass="52571">MPHHDLPSTSAIPGRKCWKNIPKKTKDSRTEAVWSPVLEAALIEGLEKYRPTTCRRYTRPLLRFPKRNQYISDHIFTATGVRRTPKQVGSRLQQLRDTCCDERVLNLIFHGEYSPGSTTEPNTPSDSSMPLDSASPSPVASISDISDGENGLPPRTFVTIELVQPSSFSFPHQPTPRPSPTNDYHSHSVSLAFPSDIATNDPVLAFSTPHPISIARHYSYFRVLVGGASVHSEVTELSFAGTSTSAERTYTYTAKLIPGYWGQLCRSARLFQCVIEQDIMRTSAPFDMLPSAPGPGDQCIRGVSYEFCVSRSAPVSQLQPPSMLPPKKPVLRTTAPVFHPPSLPSEPPLPPGIPAVGSTSQQVPIALAPVKYLHPHTLSDSELEELSFYTQDGSYVVEPGLFAGTSFLTDAIPAPPSFTLPYDLHDDTSTYYPDIAYGSSADSTEFEWLTGISSAYDTDTTSTYNPSLNIWPDLNSNTF</sequence>
<feature type="compositionally biased region" description="Polar residues" evidence="3">
    <location>
        <begin position="115"/>
        <end position="144"/>
    </location>
</feature>
<accession>A0AAD6Z0X4</accession>
<dbReference type="Pfam" id="PF01285">
    <property type="entry name" value="TEA"/>
    <property type="match status" value="1"/>
</dbReference>
<gene>
    <name evidence="5" type="ORF">DFH08DRAFT_1089546</name>
</gene>
<organism evidence="5 6">
    <name type="scientific">Mycena albidolilacea</name>
    <dbReference type="NCBI Taxonomy" id="1033008"/>
    <lineage>
        <taxon>Eukaryota</taxon>
        <taxon>Fungi</taxon>
        <taxon>Dikarya</taxon>
        <taxon>Basidiomycota</taxon>
        <taxon>Agaricomycotina</taxon>
        <taxon>Agaricomycetes</taxon>
        <taxon>Agaricomycetidae</taxon>
        <taxon>Agaricales</taxon>
        <taxon>Marasmiineae</taxon>
        <taxon>Mycenaceae</taxon>
        <taxon>Mycena</taxon>
    </lineage>
</organism>
<feature type="region of interest" description="Disordered" evidence="3">
    <location>
        <begin position="111"/>
        <end position="148"/>
    </location>
</feature>
<evidence type="ECO:0000313" key="6">
    <source>
        <dbReference type="Proteomes" id="UP001218218"/>
    </source>
</evidence>
<comment type="similarity">
    <text evidence="1">Belongs to the TEC1 family.</text>
</comment>
<dbReference type="AlphaFoldDB" id="A0AAD6Z0X4"/>
<proteinExistence type="inferred from homology"/>
<evidence type="ECO:0000256" key="1">
    <source>
        <dbReference type="ARBA" id="ARBA00008421"/>
    </source>
</evidence>
<keyword evidence="6" id="KW-1185">Reference proteome</keyword>
<name>A0AAD6Z0X4_9AGAR</name>
<evidence type="ECO:0000256" key="2">
    <source>
        <dbReference type="PROSITE-ProRule" id="PRU00505"/>
    </source>
</evidence>
<evidence type="ECO:0000313" key="5">
    <source>
        <dbReference type="EMBL" id="KAJ7302994.1"/>
    </source>
</evidence>
<reference evidence="5" key="1">
    <citation type="submission" date="2023-03" db="EMBL/GenBank/DDBJ databases">
        <title>Massive genome expansion in bonnet fungi (Mycena s.s.) driven by repeated elements and novel gene families across ecological guilds.</title>
        <authorList>
            <consortium name="Lawrence Berkeley National Laboratory"/>
            <person name="Harder C.B."/>
            <person name="Miyauchi S."/>
            <person name="Viragh M."/>
            <person name="Kuo A."/>
            <person name="Thoen E."/>
            <person name="Andreopoulos B."/>
            <person name="Lu D."/>
            <person name="Skrede I."/>
            <person name="Drula E."/>
            <person name="Henrissat B."/>
            <person name="Morin E."/>
            <person name="Kohler A."/>
            <person name="Barry K."/>
            <person name="LaButti K."/>
            <person name="Morin E."/>
            <person name="Salamov A."/>
            <person name="Lipzen A."/>
            <person name="Mereny Z."/>
            <person name="Hegedus B."/>
            <person name="Baldrian P."/>
            <person name="Stursova M."/>
            <person name="Weitz H."/>
            <person name="Taylor A."/>
            <person name="Grigoriev I.V."/>
            <person name="Nagy L.G."/>
            <person name="Martin F."/>
            <person name="Kauserud H."/>
        </authorList>
    </citation>
    <scope>NUCLEOTIDE SEQUENCE</scope>
    <source>
        <strain evidence="5">CBHHK002</strain>
    </source>
</reference>
<dbReference type="SMART" id="SM00426">
    <property type="entry name" value="TEA"/>
    <property type="match status" value="1"/>
</dbReference>
<protein>
    <recommendedName>
        <fullName evidence="4">TEA domain-containing protein</fullName>
    </recommendedName>
</protein>
<feature type="DNA-binding region" description="TEA" evidence="2">
    <location>
        <begin position="27"/>
        <end position="102"/>
    </location>
</feature>
<evidence type="ECO:0000259" key="4">
    <source>
        <dbReference type="PROSITE" id="PS51088"/>
    </source>
</evidence>
<dbReference type="PROSITE" id="PS51088">
    <property type="entry name" value="TEA_2"/>
    <property type="match status" value="1"/>
</dbReference>